<accession>A0A3N1Y0H9</accession>
<dbReference type="EMBL" id="RJVI01000002">
    <property type="protein sequence ID" value="ROR32310.1"/>
    <property type="molecule type" value="Genomic_DNA"/>
</dbReference>
<keyword evidence="1" id="KW-0540">Nuclease</keyword>
<dbReference type="PANTHER" id="PTHR37460">
    <property type="entry name" value="ENDONUCLEASE III"/>
    <property type="match status" value="1"/>
</dbReference>
<dbReference type="PANTHER" id="PTHR37460:SF1">
    <property type="entry name" value="ENDONUCLEASE III"/>
    <property type="match status" value="1"/>
</dbReference>
<sequence length="132" mass="13794">MSGGAYLLRLELAVPVTVAVGRLGRHRLPAGGYVYAGSARGGLAARVARHRRLALAGAGRRHWHVDALLLHPACRWHEPLLVPEGDECALVQALLARGGFAVPVAGFGASDCRRGCPAHLLQAAGGVGDLRL</sequence>
<dbReference type="OrthoDB" id="9811593at2"/>
<evidence type="ECO:0000313" key="1">
    <source>
        <dbReference type="EMBL" id="ROR32310.1"/>
    </source>
</evidence>
<keyword evidence="1" id="KW-0255">Endonuclease</keyword>
<reference evidence="1 2" key="1">
    <citation type="submission" date="2018-11" db="EMBL/GenBank/DDBJ databases">
        <title>Genomic Encyclopedia of Type Strains, Phase IV (KMG-IV): sequencing the most valuable type-strain genomes for metagenomic binning, comparative biology and taxonomic classification.</title>
        <authorList>
            <person name="Goeker M."/>
        </authorList>
    </citation>
    <scope>NUCLEOTIDE SEQUENCE [LARGE SCALE GENOMIC DNA]</scope>
    <source>
        <strain evidence="1 2">DSM 100275</strain>
    </source>
</reference>
<dbReference type="Pfam" id="PF01986">
    <property type="entry name" value="DUF123"/>
    <property type="match status" value="1"/>
</dbReference>
<keyword evidence="2" id="KW-1185">Reference proteome</keyword>
<comment type="caution">
    <text evidence="1">The sequence shown here is derived from an EMBL/GenBank/DDBJ whole genome shotgun (WGS) entry which is preliminary data.</text>
</comment>
<dbReference type="AlphaFoldDB" id="A0A3N1Y0H9"/>
<keyword evidence="1" id="KW-0378">Hydrolase</keyword>
<proteinExistence type="predicted"/>
<dbReference type="GO" id="GO:0004519">
    <property type="term" value="F:endonuclease activity"/>
    <property type="evidence" value="ECO:0007669"/>
    <property type="project" value="UniProtKB-KW"/>
</dbReference>
<gene>
    <name evidence="1" type="ORF">EDC57_1508</name>
</gene>
<organism evidence="1 2">
    <name type="scientific">Inmirania thermothiophila</name>
    <dbReference type="NCBI Taxonomy" id="1750597"/>
    <lineage>
        <taxon>Bacteria</taxon>
        <taxon>Pseudomonadati</taxon>
        <taxon>Pseudomonadota</taxon>
        <taxon>Gammaproteobacteria</taxon>
        <taxon>Chromatiales</taxon>
        <taxon>Ectothiorhodospiraceae</taxon>
        <taxon>Inmirania</taxon>
    </lineage>
</organism>
<dbReference type="CDD" id="cd10441">
    <property type="entry name" value="GIY-YIG_COG1833"/>
    <property type="match status" value="1"/>
</dbReference>
<protein>
    <submittedName>
        <fullName evidence="1">Endonuclease-3</fullName>
    </submittedName>
</protein>
<dbReference type="RefSeq" id="WP_123401263.1">
    <property type="nucleotide sequence ID" value="NZ_RJVI01000002.1"/>
</dbReference>
<dbReference type="InterPro" id="IPR002837">
    <property type="entry name" value="DUF123"/>
</dbReference>
<dbReference type="Proteomes" id="UP000276634">
    <property type="component" value="Unassembled WGS sequence"/>
</dbReference>
<name>A0A3N1Y0H9_9GAMM</name>
<evidence type="ECO:0000313" key="2">
    <source>
        <dbReference type="Proteomes" id="UP000276634"/>
    </source>
</evidence>